<comment type="caution">
    <text evidence="1">The sequence shown here is derived from an EMBL/GenBank/DDBJ whole genome shotgun (WGS) entry which is preliminary data.</text>
</comment>
<dbReference type="RefSeq" id="WP_148915164.1">
    <property type="nucleotide sequence ID" value="NZ_VSZS01000063.1"/>
</dbReference>
<name>A0A5D4GUF5_9HYPH</name>
<sequence>MTELKIRVENLPDFFTAAHAAAKKMDAGDFSASTPSLSFESAEQLFATLSGNRWALLTKLRETGPSSIRALAQALSRDYRGVHADVARLMDVGLVEKDQTGRILVPWSKITAEVVLEAVA</sequence>
<evidence type="ECO:0000313" key="2">
    <source>
        <dbReference type="Proteomes" id="UP000323258"/>
    </source>
</evidence>
<accession>A0A5D4GUF5</accession>
<dbReference type="EMBL" id="VSZS01000063">
    <property type="protein sequence ID" value="TYR32007.1"/>
    <property type="molecule type" value="Genomic_DNA"/>
</dbReference>
<protein>
    <submittedName>
        <fullName evidence="1">Uncharacterized protein</fullName>
    </submittedName>
</protein>
<evidence type="ECO:0000313" key="1">
    <source>
        <dbReference type="EMBL" id="TYR32007.1"/>
    </source>
</evidence>
<keyword evidence="2" id="KW-1185">Reference proteome</keyword>
<proteinExistence type="predicted"/>
<reference evidence="1 2" key="1">
    <citation type="submission" date="2019-08" db="EMBL/GenBank/DDBJ databases">
        <authorList>
            <person name="Seo Y.L."/>
        </authorList>
    </citation>
    <scope>NUCLEOTIDE SEQUENCE [LARGE SCALE GENOMIC DNA]</scope>
    <source>
        <strain evidence="1 2">MaA-C15</strain>
    </source>
</reference>
<dbReference type="InterPro" id="IPR036390">
    <property type="entry name" value="WH_DNA-bd_sf"/>
</dbReference>
<dbReference type="Proteomes" id="UP000323258">
    <property type="component" value="Unassembled WGS sequence"/>
</dbReference>
<dbReference type="InterPro" id="IPR036388">
    <property type="entry name" value="WH-like_DNA-bd_sf"/>
</dbReference>
<dbReference type="Gene3D" id="1.10.10.10">
    <property type="entry name" value="Winged helix-like DNA-binding domain superfamily/Winged helix DNA-binding domain"/>
    <property type="match status" value="1"/>
</dbReference>
<gene>
    <name evidence="1" type="ORF">FY036_13040</name>
</gene>
<dbReference type="OrthoDB" id="7471569at2"/>
<dbReference type="Pfam" id="PF25212">
    <property type="entry name" value="HVO_A0114"/>
    <property type="match status" value="1"/>
</dbReference>
<reference evidence="1 2" key="2">
    <citation type="submission" date="2019-09" db="EMBL/GenBank/DDBJ databases">
        <title>Mesorhizobium sp. MaA-C15 isolated from Microcystis aeruginosa.</title>
        <authorList>
            <person name="Jeong S.E."/>
            <person name="Jin H.M."/>
            <person name="Jeon C.O."/>
        </authorList>
    </citation>
    <scope>NUCLEOTIDE SEQUENCE [LARGE SCALE GENOMIC DNA]</scope>
    <source>
        <strain evidence="1 2">MaA-C15</strain>
    </source>
</reference>
<organism evidence="1 2">
    <name type="scientific">Neoaquamicrobium microcysteis</name>
    <dbReference type="NCBI Taxonomy" id="2682781"/>
    <lineage>
        <taxon>Bacteria</taxon>
        <taxon>Pseudomonadati</taxon>
        <taxon>Pseudomonadota</taxon>
        <taxon>Alphaproteobacteria</taxon>
        <taxon>Hyphomicrobiales</taxon>
        <taxon>Phyllobacteriaceae</taxon>
        <taxon>Neoaquamicrobium</taxon>
    </lineage>
</organism>
<dbReference type="AlphaFoldDB" id="A0A5D4GUF5"/>
<dbReference type="SUPFAM" id="SSF46785">
    <property type="entry name" value="Winged helix' DNA-binding domain"/>
    <property type="match status" value="1"/>
</dbReference>